<feature type="domain" description="Knl1 C-terminal RWD" evidence="3">
    <location>
        <begin position="1652"/>
        <end position="1802"/>
    </location>
</feature>
<dbReference type="EMBL" id="CM015729">
    <property type="protein sequence ID" value="KAF3703087.1"/>
    <property type="molecule type" value="Genomic_DNA"/>
</dbReference>
<dbReference type="GO" id="GO:0034501">
    <property type="term" value="P:protein localization to kinetochore"/>
    <property type="evidence" value="ECO:0007669"/>
    <property type="project" value="InterPro"/>
</dbReference>
<feature type="compositionally biased region" description="Basic residues" evidence="2">
    <location>
        <begin position="16"/>
        <end position="31"/>
    </location>
</feature>
<dbReference type="Pfam" id="PF18210">
    <property type="entry name" value="Knl1_RWD_C"/>
    <property type="match status" value="1"/>
</dbReference>
<dbReference type="InterPro" id="IPR037388">
    <property type="entry name" value="Blinkin"/>
</dbReference>
<dbReference type="GO" id="GO:0005634">
    <property type="term" value="C:nucleus"/>
    <property type="evidence" value="ECO:0007669"/>
    <property type="project" value="TreeGrafter"/>
</dbReference>
<organism evidence="4 5">
    <name type="scientific">Channa argus</name>
    <name type="common">Northern snakehead</name>
    <name type="synonym">Ophicephalus argus</name>
    <dbReference type="NCBI Taxonomy" id="215402"/>
    <lineage>
        <taxon>Eukaryota</taxon>
        <taxon>Metazoa</taxon>
        <taxon>Chordata</taxon>
        <taxon>Craniata</taxon>
        <taxon>Vertebrata</taxon>
        <taxon>Euteleostomi</taxon>
        <taxon>Actinopterygii</taxon>
        <taxon>Neopterygii</taxon>
        <taxon>Teleostei</taxon>
        <taxon>Neoteleostei</taxon>
        <taxon>Acanthomorphata</taxon>
        <taxon>Anabantaria</taxon>
        <taxon>Anabantiformes</taxon>
        <taxon>Channoidei</taxon>
        <taxon>Channidae</taxon>
        <taxon>Channa</taxon>
    </lineage>
</organism>
<feature type="region of interest" description="Disordered" evidence="2">
    <location>
        <begin position="1"/>
        <end position="45"/>
    </location>
</feature>
<feature type="compositionally biased region" description="Polar residues" evidence="2">
    <location>
        <begin position="416"/>
        <end position="439"/>
    </location>
</feature>
<evidence type="ECO:0000313" key="5">
    <source>
        <dbReference type="Proteomes" id="UP000503349"/>
    </source>
</evidence>
<feature type="compositionally biased region" description="Basic and acidic residues" evidence="2">
    <location>
        <begin position="1144"/>
        <end position="1157"/>
    </location>
</feature>
<dbReference type="PANTHER" id="PTHR16520">
    <property type="entry name" value="KINETOCHORE SCAFFOLD 1"/>
    <property type="match status" value="1"/>
</dbReference>
<dbReference type="Proteomes" id="UP000503349">
    <property type="component" value="Chromosome 18"/>
</dbReference>
<dbReference type="CDD" id="cd22817">
    <property type="entry name" value="DRWD-N_Knl1"/>
    <property type="match status" value="1"/>
</dbReference>
<feature type="region of interest" description="Disordered" evidence="2">
    <location>
        <begin position="402"/>
        <end position="446"/>
    </location>
</feature>
<protein>
    <submittedName>
        <fullName evidence="4">Kinetochore scaffold 1 ALL1-fused gene from chromosome 15q14 protein</fullName>
    </submittedName>
</protein>
<dbReference type="Pfam" id="PF19221">
    <property type="entry name" value="MELT"/>
    <property type="match status" value="14"/>
</dbReference>
<keyword evidence="5" id="KW-1185">Reference proteome</keyword>
<feature type="compositionally biased region" description="Polar residues" evidence="2">
    <location>
        <begin position="1095"/>
        <end position="1110"/>
    </location>
</feature>
<dbReference type="GO" id="GO:0008608">
    <property type="term" value="P:attachment of spindle microtubules to kinetochore"/>
    <property type="evidence" value="ECO:0007669"/>
    <property type="project" value="InterPro"/>
</dbReference>
<sequence>MEPQEPAKNDETSGFSKRRISSILKAPRKSAKFPEPEQQEQTVECAKPVEKRSSRRVSFAPANDVLLFSKDVKNASPVRSPLQELMTATVPTPKNRVQVAAAEDGIQPIMGMETLLKAPLHASQQRDRINFDTAVDFGEKTMMFSTDDAFMDMTHSHTINIASDADICLQDYELLPSNRERPMIKMIKTQMTDLEKENQLPTSASVLLDKSNTSKKVGEFPYGSAHCPEGDVSMDITEAQTGHILGPTDEDDPFQCLFPTQEMYSQFDNRVTQTTEIKSKQQQSSKTPSSSNPKATTENGIQKMIPKGGSQQIVDEPYLRNAVLHASQQKDTVNSDEQDQYREKTIMFTADDEFMDMTQSHTVNIAGDPLAPQQVVLDYLDPGFKEFLASLSRPTVALQDMHTQCEGQKREDMTLGLTSKPSSSNIGMEPTSKPSSKSDQVQRHQVKFGAEDEAALDVTQSHTGFEPRPRQYVDFLSISGEKTMRFSANDAGMDVTQSHTVNIVAFEPQSRQHVDLLHPCGEKTVRFTANDACMDVTRSHTVNIATNLEPVSNHLDSQPTCGEKTVRFSANDAAMDVTRSHTVNIDAAFELHSRPNTDLLPFCGEKTVRFTAIDAAMDVTQSHTVNIVTGFDPQPCQNVDVLPTCGEKTTRFTANDACMDVTRSHTVNIATNLEPVSNHLDSQPTCGEKTVRFSANDAAMDVTRSHTVNIDAAFELQSRQNTDLLPFCGEKTVRFSANDAAMDVTQSHTVNIATDLELASNQNLDPLPTCGEKTVRFSANDAAMDVTRSHTVSIATAFEPQSRQNTDLLPSCGEKTVRFAANDAGMDVTKCHTVNIVAALEPRTCQYVDVLPTCGEKTMRFAANDACMDVTRSHTVNIATNLELVSNQNVDIPAVFHPQPCKNVEETPTCGEKTDAAMDVTQSCTGNLESDYTLPDQESNFISTHRNLDVPLPVKKTEDGLCRNRSSSAAVLDPGFQNSLSKTSDSSVNPVITKAMAPVAASLQEDVCRSDCVDLKTQKPNVNIENKAPGFVQHSIEKSEHSVMTDCLENSACVDIPVAQTGSGLRQSCSDELSQCLPSERDLCPNLDHLKKTDASLQKSSKAPVSSNPDAVQIINHPDFIDTHETETRKEPELRNETALISQKVERSPTAADKDPDTLQSQKSRRMSLADLQSKIRRLSHIINTVPDTVVTDSCTVPLPQLDQDLDKNSKDKTTCLLKEEPELERGLVNAEDKTLTQCPKEAGQSATALTPFNLKTQLMSRFSVGGFKPKLPQRNKCDDTKRVGSVGEHTKTVTANITSQLSNFDNDVSNIYDEELDSCEEISETLDTRSPLNVIDKIGCSQEFNMDEPLKEFGSDEDFISASHGQKRPLPEDENNMEDEKRVKTSTETTSDTVKMELQSHDSECNGSITSAPTMTTQTTDHTASTRCEATFESTFKHSMFESQLEDYGNDVQKKLDDGTITVSEFFKLFSIDFVIHNPRQSVLPGMLLSDTGRTTMDLLKDRYINHPKQVVYETDVLNLTEKVEGLKVRMRDLDKPLRLVSRPLWEEMRNTSEKELKSFGAKLKERNNFFRKESKSRSHELKEVLYSNIMQANLREQQKLRGVIEKADEMIRTLDDCIHQLETELAEIEERGFDGKPSLKSCQEEMQVVTEALAVNDQKMCELELQKKQNSHNLNRVKAETRDLENHINILHTVNEWKLGKKKDNYTVYTFLYDTMNLHVALEKCNGNDSDKVSEHKISEISFKFLLNEEAKCNARLVHKLLSQYIEEGSEWVEKYPTSRHVPKLLHDVGLVVSRCRQLGEELRLLKMWGGLRLDILDICCVDTKVYIVFSSLKKFVKFEVVFSISLINQLYVLQLQSFKNKIGTTTIQQIEETMMSFSPGKKLLTKIVKKIHEDLLA</sequence>
<feature type="coiled-coil region" evidence="1">
    <location>
        <begin position="1606"/>
        <end position="1633"/>
    </location>
</feature>
<gene>
    <name evidence="4" type="ORF">EXN66_Car018775</name>
</gene>
<dbReference type="PANTHER" id="PTHR16520:SF3">
    <property type="entry name" value="KINETOCHORE SCAFFOLD 1"/>
    <property type="match status" value="1"/>
</dbReference>
<evidence type="ECO:0000259" key="3">
    <source>
        <dbReference type="Pfam" id="PF18210"/>
    </source>
</evidence>
<dbReference type="InterPro" id="IPR040850">
    <property type="entry name" value="Knl1_RWD_C"/>
</dbReference>
<feature type="compositionally biased region" description="Basic and acidic residues" evidence="2">
    <location>
        <begin position="1"/>
        <end position="11"/>
    </location>
</feature>
<reference evidence="4 5" key="1">
    <citation type="submission" date="2019-02" db="EMBL/GenBank/DDBJ databases">
        <title>Opniocepnalus argus genome.</title>
        <authorList>
            <person name="Zhou C."/>
            <person name="Xiao S."/>
        </authorList>
    </citation>
    <scope>NUCLEOTIDE SEQUENCE [LARGE SCALE GENOMIC DNA]</scope>
    <source>
        <strain evidence="4">OARG1902GOOAL</strain>
        <tissue evidence="4">Muscle</tissue>
    </source>
</reference>
<feature type="compositionally biased region" description="Basic and acidic residues" evidence="2">
    <location>
        <begin position="1395"/>
        <end position="1405"/>
    </location>
</feature>
<feature type="compositionally biased region" description="Low complexity" evidence="2">
    <location>
        <begin position="275"/>
        <end position="297"/>
    </location>
</feature>
<dbReference type="InterPro" id="IPR043651">
    <property type="entry name" value="KNL1_MELT_rpt"/>
</dbReference>
<evidence type="ECO:0000256" key="2">
    <source>
        <dbReference type="SAM" id="MobiDB-lite"/>
    </source>
</evidence>
<evidence type="ECO:0000313" key="4">
    <source>
        <dbReference type="EMBL" id="KAF3703087.1"/>
    </source>
</evidence>
<reference evidence="5" key="2">
    <citation type="submission" date="2019-02" db="EMBL/GenBank/DDBJ databases">
        <title>Opniocepnalus argus Var Kimnra genome.</title>
        <authorList>
            <person name="Zhou C."/>
            <person name="Xiao S."/>
        </authorList>
    </citation>
    <scope>NUCLEOTIDE SEQUENCE [LARGE SCALE GENOMIC DNA]</scope>
</reference>
<dbReference type="CDD" id="cd21853">
    <property type="entry name" value="KNL1_NTD"/>
    <property type="match status" value="1"/>
</dbReference>
<feature type="region of interest" description="Disordered" evidence="2">
    <location>
        <begin position="275"/>
        <end position="308"/>
    </location>
</feature>
<evidence type="ECO:0000256" key="1">
    <source>
        <dbReference type="SAM" id="Coils"/>
    </source>
</evidence>
<accession>A0A6G1QKU6</accession>
<keyword evidence="1" id="KW-0175">Coiled coil</keyword>
<name>A0A6G1QKU6_CHAAH</name>
<proteinExistence type="predicted"/>
<dbReference type="GO" id="GO:0051301">
    <property type="term" value="P:cell division"/>
    <property type="evidence" value="ECO:0007669"/>
    <property type="project" value="InterPro"/>
</dbReference>
<feature type="region of interest" description="Disordered" evidence="2">
    <location>
        <begin position="1095"/>
        <end position="1166"/>
    </location>
</feature>
<feature type="region of interest" description="Disordered" evidence="2">
    <location>
        <begin position="1362"/>
        <end position="1423"/>
    </location>
</feature>
<feature type="compositionally biased region" description="Polar residues" evidence="2">
    <location>
        <begin position="1406"/>
        <end position="1423"/>
    </location>
</feature>
<feature type="compositionally biased region" description="Basic and acidic residues" evidence="2">
    <location>
        <begin position="1119"/>
        <end position="1136"/>
    </location>
</feature>